<feature type="region of interest" description="Disordered" evidence="1">
    <location>
        <begin position="330"/>
        <end position="352"/>
    </location>
</feature>
<evidence type="ECO:0000256" key="1">
    <source>
        <dbReference type="SAM" id="MobiDB-lite"/>
    </source>
</evidence>
<evidence type="ECO:0000313" key="3">
    <source>
        <dbReference type="Proteomes" id="UP000814176"/>
    </source>
</evidence>
<reference evidence="2 3" key="1">
    <citation type="journal article" date="2021" name="Environ. Microbiol.">
        <title>Gene family expansions and transcriptome signatures uncover fungal adaptations to wood decay.</title>
        <authorList>
            <person name="Hage H."/>
            <person name="Miyauchi S."/>
            <person name="Viragh M."/>
            <person name="Drula E."/>
            <person name="Min B."/>
            <person name="Chaduli D."/>
            <person name="Navarro D."/>
            <person name="Favel A."/>
            <person name="Norest M."/>
            <person name="Lesage-Meessen L."/>
            <person name="Balint B."/>
            <person name="Merenyi Z."/>
            <person name="de Eugenio L."/>
            <person name="Morin E."/>
            <person name="Martinez A.T."/>
            <person name="Baldrian P."/>
            <person name="Stursova M."/>
            <person name="Martinez M.J."/>
            <person name="Novotny C."/>
            <person name="Magnuson J.K."/>
            <person name="Spatafora J.W."/>
            <person name="Maurice S."/>
            <person name="Pangilinan J."/>
            <person name="Andreopoulos W."/>
            <person name="LaButti K."/>
            <person name="Hundley H."/>
            <person name="Na H."/>
            <person name="Kuo A."/>
            <person name="Barry K."/>
            <person name="Lipzen A."/>
            <person name="Henrissat B."/>
            <person name="Riley R."/>
            <person name="Ahrendt S."/>
            <person name="Nagy L.G."/>
            <person name="Grigoriev I.V."/>
            <person name="Martin F."/>
            <person name="Rosso M.N."/>
        </authorList>
    </citation>
    <scope>NUCLEOTIDE SEQUENCE [LARGE SCALE GENOMIC DNA]</scope>
    <source>
        <strain evidence="2 3">CIRM-BRFM 1785</strain>
    </source>
</reference>
<keyword evidence="3" id="KW-1185">Reference proteome</keyword>
<organism evidence="2 3">
    <name type="scientific">Rhodofomes roseus</name>
    <dbReference type="NCBI Taxonomy" id="34475"/>
    <lineage>
        <taxon>Eukaryota</taxon>
        <taxon>Fungi</taxon>
        <taxon>Dikarya</taxon>
        <taxon>Basidiomycota</taxon>
        <taxon>Agaricomycotina</taxon>
        <taxon>Agaricomycetes</taxon>
        <taxon>Polyporales</taxon>
        <taxon>Rhodofomes</taxon>
    </lineage>
</organism>
<accession>A0ABQ8KB56</accession>
<gene>
    <name evidence="2" type="ORF">C8Q71DRAFT_908915</name>
</gene>
<evidence type="ECO:0000313" key="2">
    <source>
        <dbReference type="EMBL" id="KAH9834494.1"/>
    </source>
</evidence>
<proteinExistence type="predicted"/>
<dbReference type="RefSeq" id="XP_047777025.1">
    <property type="nucleotide sequence ID" value="XM_047929015.1"/>
</dbReference>
<dbReference type="EMBL" id="JADCUA010000015">
    <property type="protein sequence ID" value="KAH9834494.1"/>
    <property type="molecule type" value="Genomic_DNA"/>
</dbReference>
<protein>
    <submittedName>
        <fullName evidence="2">Uncharacterized protein</fullName>
    </submittedName>
</protein>
<comment type="caution">
    <text evidence="2">The sequence shown here is derived from an EMBL/GenBank/DDBJ whole genome shotgun (WGS) entry which is preliminary data.</text>
</comment>
<dbReference type="Proteomes" id="UP000814176">
    <property type="component" value="Unassembled WGS sequence"/>
</dbReference>
<sequence>MSRVADKPAAKAAAAPAFRWKNTVTSTLRQHVRFLSVWVSRLPDHDLECEQYHFLDVSLNFIAARMLPDGAEYMVSVHPQAPFRAPSAIANIEEPGPTQDSDRAFTRHYRAANIEVEVPVEPVGADDDVLMMEDDLHGHQSLSHDPMAEVSFTTDVTEVGPAPKEKVSYPDFATIISFMEADALEVEEHVLFLHEVKRYPPRFFRLTNAAAKNHAITEAMNTQAFLKQTSLQAYRAFNEYPGDDRLHVMLHIGIYFRVATFDRKRTQKFVKQFANMPRGALWEVVPTRISQVKCMFNAIFNDDGSVVIEEYGRRFKTWMSTTRGDRVAAYEEARLPPGAKGKKTRRKKGKRS</sequence>
<feature type="compositionally biased region" description="Basic residues" evidence="1">
    <location>
        <begin position="340"/>
        <end position="352"/>
    </location>
</feature>
<dbReference type="GeneID" id="72009747"/>
<name>A0ABQ8KB56_9APHY</name>